<dbReference type="PANTHER" id="PTHR46538">
    <property type="entry name" value="PROTEIN KINASE DOMAIN-CONTAINING PROTEIN"/>
    <property type="match status" value="1"/>
</dbReference>
<dbReference type="OrthoDB" id="5870737at2759"/>
<dbReference type="AlphaFoldDB" id="A0A182EL11"/>
<dbReference type="Proteomes" id="UP000271087">
    <property type="component" value="Unassembled WGS sequence"/>
</dbReference>
<dbReference type="PANTHER" id="PTHR46538:SF3">
    <property type="entry name" value="PROTEIN KINASE DOMAIN-CONTAINING PROTEIN"/>
    <property type="match status" value="1"/>
</dbReference>
<evidence type="ECO:0000313" key="3">
    <source>
        <dbReference type="Proteomes" id="UP000271087"/>
    </source>
</evidence>
<feature type="compositionally biased region" description="Basic and acidic residues" evidence="1">
    <location>
        <begin position="379"/>
        <end position="389"/>
    </location>
</feature>
<reference evidence="4" key="1">
    <citation type="submission" date="2016-06" db="UniProtKB">
        <authorList>
            <consortium name="WormBaseParasite"/>
        </authorList>
    </citation>
    <scope>IDENTIFICATION</scope>
</reference>
<sequence>MGLSLRNIAFIVENLEALRNIHINFSKVFTTKEFAVPKSIPIEEFRMLRRQKDYMKQQPNVPKMEKKKDAVAYKSFDSLLEIGNEKSGGSTATQRCLSQPQVVSSNKVTLEGACSCHLIPVDSTAGPIPTALGINYSVSKLPLNVSLSTDQLNVPAIRTIYEHIPDPMLQSSPLLENKQLLKHQHSVRAEFKVPLPNPEIKVEAGMKQPFNLSGKTAAILTGDKGAEKTIIEIRRPLSYPESNSKQTNIQKAVAVSSFRSGSSPPQSTQLFSQYGAVVTTQSIDCVQQQEQSGNITRDQNQNRTRLISGRNHEQNKVILKKNTTKQKKDKIGDQNGGFFHQLTPTTSNKRRETQLEQEYDYFGTASSSSSNSSKHLQRHNYESNSREHESSSILATLAANGNVTSTGTAVVPESIVSKPRTILTIPPPEPPVDYYENVSDNSSDKKSLNLEQKISAIKKSVGNGTKVINTGASIVGSRHSPHRQTVTKKTRVYVVDGVQMTSTSHQVFGVKQDYELSHIPRYYVSLYGNWKQQLHELRRLQREEARQQRELNAKAEALRNEQIKRFAADKE</sequence>
<protein>
    <submittedName>
        <fullName evidence="2 4">Uncharacterized protein</fullName>
    </submittedName>
</protein>
<organism evidence="4">
    <name type="scientific">Onchocerca ochengi</name>
    <name type="common">Filarial nematode worm</name>
    <dbReference type="NCBI Taxonomy" id="42157"/>
    <lineage>
        <taxon>Eukaryota</taxon>
        <taxon>Metazoa</taxon>
        <taxon>Ecdysozoa</taxon>
        <taxon>Nematoda</taxon>
        <taxon>Chromadorea</taxon>
        <taxon>Rhabditida</taxon>
        <taxon>Spirurina</taxon>
        <taxon>Spiruromorpha</taxon>
        <taxon>Filarioidea</taxon>
        <taxon>Onchocercidae</taxon>
        <taxon>Onchocerca</taxon>
    </lineage>
</organism>
<dbReference type="STRING" id="42157.A0A182EL11"/>
<name>A0A182EL11_ONCOC</name>
<dbReference type="WBParaSite" id="nOo.2.0.1.t08800-RA">
    <property type="protein sequence ID" value="nOo.2.0.1.t08800-RA"/>
    <property type="gene ID" value="nOo.2.0.1.g08800"/>
</dbReference>
<feature type="compositionally biased region" description="Basic residues" evidence="1">
    <location>
        <begin position="318"/>
        <end position="328"/>
    </location>
</feature>
<feature type="region of interest" description="Disordered" evidence="1">
    <location>
        <begin position="290"/>
        <end position="351"/>
    </location>
</feature>
<keyword evidence="3" id="KW-1185">Reference proteome</keyword>
<evidence type="ECO:0000313" key="2">
    <source>
        <dbReference type="EMBL" id="VDM91723.1"/>
    </source>
</evidence>
<dbReference type="EMBL" id="UYRW01003880">
    <property type="protein sequence ID" value="VDM91723.1"/>
    <property type="molecule type" value="Genomic_DNA"/>
</dbReference>
<feature type="region of interest" description="Disordered" evidence="1">
    <location>
        <begin position="363"/>
        <end position="389"/>
    </location>
</feature>
<evidence type="ECO:0000256" key="1">
    <source>
        <dbReference type="SAM" id="MobiDB-lite"/>
    </source>
</evidence>
<reference evidence="2 3" key="2">
    <citation type="submission" date="2018-08" db="EMBL/GenBank/DDBJ databases">
        <authorList>
            <person name="Laetsch R D."/>
            <person name="Stevens L."/>
            <person name="Kumar S."/>
            <person name="Blaxter L. M."/>
        </authorList>
    </citation>
    <scope>NUCLEOTIDE SEQUENCE [LARGE SCALE GENOMIC DNA]</scope>
</reference>
<accession>A0A182EL11</accession>
<proteinExistence type="predicted"/>
<feature type="compositionally biased region" description="Polar residues" evidence="1">
    <location>
        <begin position="290"/>
        <end position="305"/>
    </location>
</feature>
<dbReference type="InterPro" id="IPR051585">
    <property type="entry name" value="STE20_Ser/Thr_Kinases"/>
</dbReference>
<evidence type="ECO:0000313" key="4">
    <source>
        <dbReference type="WBParaSite" id="nOo.2.0.1.t08800-RA"/>
    </source>
</evidence>
<gene>
    <name evidence="2" type="ORF">NOO_LOCUS8800</name>
</gene>